<feature type="chain" id="PRO_5015777043" description="Inverse autotransporter beta-domain domain-containing protein" evidence="1">
    <location>
        <begin position="25"/>
        <end position="616"/>
    </location>
</feature>
<sequence>MRRLFYLPSLRIFCSWGRHFFFLAATCLSTAATSSAVGQEPFVGHPSYNVPLYQPYVAGRLSAGNQRTLGDGRLFLPVSQTNTSLLFADFRAQMDDSENYEGNWGFGGRFMREDGWILGGYGYYDSRWTDHGNQFNQMTLGIEALSNMYEVRVNGYLPDTNIHPVSGSGGGPARASVVGNQLFVIVPGDQYEVAYYGVDFEAGALLMSWGENQDIEWRGFAGAYHFNSDEAMEEITGPRLRTELRLFDLKKLGEGSRVVFGAEYQWDQVREGQYFLSANVRIPFGPGSRKLNPLQRRMVDRVVRDVDIVSNVAGSQSTMEKAVYTDNGSEVGDVLTVTGSNAEEMINAASANQLIIVDGKSGDNSQLISPAEGVHLLGGGGKMTVKGKETGTLVEYTAPGNPGTVEANFRIQNDNVTIEGLTINGNVEIQGSQHITIDNSEARQLSVYGIDSSSVLLSSSRINASFFSPGVRLNSGELTIRDSTIESELGTALLVNATHSGNLVVSNSQVKGATGLSINTTSLPAANFTLTNSTFTGTNAAILFDESKSGGDNTVTMQGNKLFAPEPVRFGDGTYRLTQSDLGTFASENGIDPSDVYFGSGTTYFNSSPAKLPSWP</sequence>
<feature type="domain" description="Right handed beta helix" evidence="3">
    <location>
        <begin position="413"/>
        <end position="555"/>
    </location>
</feature>
<evidence type="ECO:0000256" key="1">
    <source>
        <dbReference type="SAM" id="SignalP"/>
    </source>
</evidence>
<organism evidence="4 5">
    <name type="scientific">Blastopirellula marina</name>
    <dbReference type="NCBI Taxonomy" id="124"/>
    <lineage>
        <taxon>Bacteria</taxon>
        <taxon>Pseudomonadati</taxon>
        <taxon>Planctomycetota</taxon>
        <taxon>Planctomycetia</taxon>
        <taxon>Pirellulales</taxon>
        <taxon>Pirellulaceae</taxon>
        <taxon>Blastopirellula</taxon>
    </lineage>
</organism>
<dbReference type="InterPro" id="IPR039448">
    <property type="entry name" value="Beta_helix"/>
</dbReference>
<evidence type="ECO:0000313" key="4">
    <source>
        <dbReference type="EMBL" id="PQO48183.1"/>
    </source>
</evidence>
<name>A0A2S8GUT3_9BACT</name>
<dbReference type="EMBL" id="PUHZ01000001">
    <property type="protein sequence ID" value="PQO48183.1"/>
    <property type="molecule type" value="Genomic_DNA"/>
</dbReference>
<dbReference type="InterPro" id="IPR038177">
    <property type="entry name" value="IAT_beta_sf"/>
</dbReference>
<evidence type="ECO:0000259" key="3">
    <source>
        <dbReference type="Pfam" id="PF13229"/>
    </source>
</evidence>
<dbReference type="InterPro" id="IPR012334">
    <property type="entry name" value="Pectin_lyas_fold"/>
</dbReference>
<dbReference type="Pfam" id="PF11924">
    <property type="entry name" value="IAT_beta"/>
    <property type="match status" value="1"/>
</dbReference>
<gene>
    <name evidence="4" type="ORF">C5Y93_00430</name>
</gene>
<dbReference type="InterPro" id="IPR024519">
    <property type="entry name" value="IAT_beta"/>
</dbReference>
<dbReference type="SMART" id="SM00710">
    <property type="entry name" value="PbH1"/>
    <property type="match status" value="4"/>
</dbReference>
<comment type="caution">
    <text evidence="4">The sequence shown here is derived from an EMBL/GenBank/DDBJ whole genome shotgun (WGS) entry which is preliminary data.</text>
</comment>
<protein>
    <recommendedName>
        <fullName evidence="6">Inverse autotransporter beta-domain domain-containing protein</fullName>
    </recommendedName>
</protein>
<dbReference type="SUPFAM" id="SSF51126">
    <property type="entry name" value="Pectin lyase-like"/>
    <property type="match status" value="1"/>
</dbReference>
<keyword evidence="1" id="KW-0732">Signal</keyword>
<dbReference type="AlphaFoldDB" id="A0A2S8GUT3"/>
<feature type="domain" description="Inverse autotransporter beta-domain" evidence="2">
    <location>
        <begin position="66"/>
        <end position="164"/>
    </location>
</feature>
<dbReference type="InterPro" id="IPR011050">
    <property type="entry name" value="Pectin_lyase_fold/virulence"/>
</dbReference>
<evidence type="ECO:0008006" key="6">
    <source>
        <dbReference type="Google" id="ProtNLM"/>
    </source>
</evidence>
<dbReference type="Proteomes" id="UP000237819">
    <property type="component" value="Unassembled WGS sequence"/>
</dbReference>
<accession>A0A2S8GUT3</accession>
<dbReference type="Gene3D" id="2.160.20.10">
    <property type="entry name" value="Single-stranded right-handed beta-helix, Pectin lyase-like"/>
    <property type="match status" value="1"/>
</dbReference>
<evidence type="ECO:0000313" key="5">
    <source>
        <dbReference type="Proteomes" id="UP000237819"/>
    </source>
</evidence>
<feature type="signal peptide" evidence="1">
    <location>
        <begin position="1"/>
        <end position="24"/>
    </location>
</feature>
<dbReference type="InterPro" id="IPR006626">
    <property type="entry name" value="PbH1"/>
</dbReference>
<dbReference type="Pfam" id="PF13229">
    <property type="entry name" value="Beta_helix"/>
    <property type="match status" value="1"/>
</dbReference>
<evidence type="ECO:0000259" key="2">
    <source>
        <dbReference type="Pfam" id="PF11924"/>
    </source>
</evidence>
<reference evidence="4 5" key="1">
    <citation type="submission" date="2018-02" db="EMBL/GenBank/DDBJ databases">
        <title>Comparative genomes isolates from brazilian mangrove.</title>
        <authorList>
            <person name="Araujo J.E."/>
            <person name="Taketani R.G."/>
            <person name="Silva M.C.P."/>
            <person name="Loureco M.V."/>
            <person name="Andreote F.D."/>
        </authorList>
    </citation>
    <scope>NUCLEOTIDE SEQUENCE [LARGE SCALE GENOMIC DNA]</scope>
    <source>
        <strain evidence="4 5">Nap-Phe MGV</strain>
    </source>
</reference>
<proteinExistence type="predicted"/>
<dbReference type="Gene3D" id="2.40.160.160">
    <property type="entry name" value="Inverse autotransporter, beta-domain"/>
    <property type="match status" value="1"/>
</dbReference>